<feature type="domain" description="FAD/NAD(P)-binding" evidence="6">
    <location>
        <begin position="8"/>
        <end position="314"/>
    </location>
</feature>
<dbReference type="Gene3D" id="3.50.50.100">
    <property type="match status" value="1"/>
</dbReference>
<dbReference type="VEuPathDB" id="FungiDB:PV10_03828"/>
<dbReference type="GO" id="GO:0004174">
    <property type="term" value="F:electron-transferring-flavoprotein dehydrogenase activity"/>
    <property type="evidence" value="ECO:0007669"/>
    <property type="project" value="TreeGrafter"/>
</dbReference>
<evidence type="ECO:0000256" key="4">
    <source>
        <dbReference type="ARBA" id="ARBA00023002"/>
    </source>
</evidence>
<accession>A0A0D1ZD07</accession>
<organism evidence="7 8">
    <name type="scientific">Exophiala mesophila</name>
    <name type="common">Black yeast-like fungus</name>
    <dbReference type="NCBI Taxonomy" id="212818"/>
    <lineage>
        <taxon>Eukaryota</taxon>
        <taxon>Fungi</taxon>
        <taxon>Dikarya</taxon>
        <taxon>Ascomycota</taxon>
        <taxon>Pezizomycotina</taxon>
        <taxon>Eurotiomycetes</taxon>
        <taxon>Chaetothyriomycetidae</taxon>
        <taxon>Chaetothyriales</taxon>
        <taxon>Herpotrichiellaceae</taxon>
        <taxon>Exophiala</taxon>
    </lineage>
</organism>
<dbReference type="RefSeq" id="XP_016224111.1">
    <property type="nucleotide sequence ID" value="XM_016368323.1"/>
</dbReference>
<protein>
    <recommendedName>
        <fullName evidence="6">FAD/NAD(P)-binding domain-containing protein</fullName>
    </recommendedName>
</protein>
<name>A0A0D1ZD07_EXOME</name>
<evidence type="ECO:0000256" key="1">
    <source>
        <dbReference type="ARBA" id="ARBA00006442"/>
    </source>
</evidence>
<dbReference type="OMA" id="MIKGRDY"/>
<proteinExistence type="inferred from homology"/>
<evidence type="ECO:0000313" key="8">
    <source>
        <dbReference type="Proteomes" id="UP000054302"/>
    </source>
</evidence>
<dbReference type="PRINTS" id="PR00411">
    <property type="entry name" value="PNDRDTASEI"/>
</dbReference>
<gene>
    <name evidence="7" type="ORF">PV10_03828</name>
</gene>
<evidence type="ECO:0000259" key="6">
    <source>
        <dbReference type="Pfam" id="PF07992"/>
    </source>
</evidence>
<evidence type="ECO:0000256" key="2">
    <source>
        <dbReference type="ARBA" id="ARBA00022630"/>
    </source>
</evidence>
<dbReference type="OrthoDB" id="202203at2759"/>
<dbReference type="HOGENOM" id="CLU_019845_6_2_1"/>
<dbReference type="STRING" id="212818.A0A0D1ZD07"/>
<dbReference type="GO" id="GO:0005737">
    <property type="term" value="C:cytoplasm"/>
    <property type="evidence" value="ECO:0007669"/>
    <property type="project" value="TreeGrafter"/>
</dbReference>
<dbReference type="SUPFAM" id="SSF51905">
    <property type="entry name" value="FAD/NAD(P)-binding domain"/>
    <property type="match status" value="1"/>
</dbReference>
<dbReference type="PANTHER" id="PTHR43735:SF3">
    <property type="entry name" value="FERROPTOSIS SUPPRESSOR PROTEIN 1"/>
    <property type="match status" value="1"/>
</dbReference>
<sequence length="415" mass="44660">MASSRKYIVVIGGSYGGVSVAHYLLKHALPQLTTTESYQLVMVSTASKILCRPACPRALISDAMFDQDKLFVDIVEVFKQYPNNSFRFVQGTATKLDHTERRLLIQLADGVEESIDFHALVIATGASTPSPLLGLHGSEDSLKASWRTFRQALPNARSIVVGGGGPAGVETAGELGEFLNGRAGWFSSALINPKVTITLITAGPRILPILRADLAGKAEKYLSKVGVTVVKKTRIESISPMGAGTDNISSNAELTLQGGGTIKADLYVPATGTRPNTSFIDRSLLAADGRVVTNASTLRVDQAGERIYAIGDAGSYSRPAVHMILDAVPVLCANIKADLLRASSETGNTAVNIQDRTFKEDTRESQLVPIGKSKGVGAMMGYRLPSFLVWLVKGRDYWLWTTSRLWSGKQWSSES</sequence>
<dbReference type="Proteomes" id="UP000054302">
    <property type="component" value="Unassembled WGS sequence"/>
</dbReference>
<keyword evidence="2" id="KW-0285">Flavoprotein</keyword>
<dbReference type="PRINTS" id="PR00368">
    <property type="entry name" value="FADPNR"/>
</dbReference>
<dbReference type="InterPro" id="IPR023753">
    <property type="entry name" value="FAD/NAD-binding_dom"/>
</dbReference>
<keyword evidence="5" id="KW-0812">Transmembrane</keyword>
<dbReference type="EMBL" id="KN847522">
    <property type="protein sequence ID" value="KIV92537.1"/>
    <property type="molecule type" value="Genomic_DNA"/>
</dbReference>
<dbReference type="Pfam" id="PF07992">
    <property type="entry name" value="Pyr_redox_2"/>
    <property type="match status" value="1"/>
</dbReference>
<keyword evidence="5" id="KW-1133">Transmembrane helix</keyword>
<dbReference type="InterPro" id="IPR036188">
    <property type="entry name" value="FAD/NAD-bd_sf"/>
</dbReference>
<comment type="similarity">
    <text evidence="1">Belongs to the FAD-dependent oxidoreductase family.</text>
</comment>
<feature type="transmembrane region" description="Helical" evidence="5">
    <location>
        <begin position="7"/>
        <end position="25"/>
    </location>
</feature>
<dbReference type="PANTHER" id="PTHR43735">
    <property type="entry name" value="APOPTOSIS-INDUCING FACTOR 1"/>
    <property type="match status" value="1"/>
</dbReference>
<evidence type="ECO:0000256" key="3">
    <source>
        <dbReference type="ARBA" id="ARBA00022827"/>
    </source>
</evidence>
<keyword evidence="8" id="KW-1185">Reference proteome</keyword>
<dbReference type="GeneID" id="27321673"/>
<keyword evidence="3" id="KW-0274">FAD</keyword>
<dbReference type="AlphaFoldDB" id="A0A0D1ZD07"/>
<keyword evidence="4" id="KW-0560">Oxidoreductase</keyword>
<keyword evidence="5" id="KW-0472">Membrane</keyword>
<dbReference type="GO" id="GO:0050660">
    <property type="term" value="F:flavin adenine dinucleotide binding"/>
    <property type="evidence" value="ECO:0007669"/>
    <property type="project" value="TreeGrafter"/>
</dbReference>
<evidence type="ECO:0000256" key="5">
    <source>
        <dbReference type="SAM" id="Phobius"/>
    </source>
</evidence>
<evidence type="ECO:0000313" key="7">
    <source>
        <dbReference type="EMBL" id="KIV92537.1"/>
    </source>
</evidence>
<reference evidence="7 8" key="1">
    <citation type="submission" date="2015-01" db="EMBL/GenBank/DDBJ databases">
        <title>The Genome Sequence of Exophiala mesophila CBS40295.</title>
        <authorList>
            <consortium name="The Broad Institute Genomics Platform"/>
            <person name="Cuomo C."/>
            <person name="de Hoog S."/>
            <person name="Gorbushina A."/>
            <person name="Stielow B."/>
            <person name="Teixiera M."/>
            <person name="Abouelleil A."/>
            <person name="Chapman S.B."/>
            <person name="Priest M."/>
            <person name="Young S.K."/>
            <person name="Wortman J."/>
            <person name="Nusbaum C."/>
            <person name="Birren B."/>
        </authorList>
    </citation>
    <scope>NUCLEOTIDE SEQUENCE [LARGE SCALE GENOMIC DNA]</scope>
    <source>
        <strain evidence="7 8">CBS 40295</strain>
    </source>
</reference>